<dbReference type="Proteomes" id="UP000186819">
    <property type="component" value="Unassembled WGS sequence"/>
</dbReference>
<accession>A0A1N6WYT8</accession>
<keyword evidence="2" id="KW-1185">Reference proteome</keyword>
<evidence type="ECO:0000313" key="1">
    <source>
        <dbReference type="EMBL" id="SIQ95181.1"/>
    </source>
</evidence>
<gene>
    <name evidence="1" type="ORF">SAMN05421829_108125</name>
</gene>
<protein>
    <submittedName>
        <fullName evidence="1">Uncharacterized protein</fullName>
    </submittedName>
</protein>
<dbReference type="OrthoDB" id="8613261at2"/>
<sequence length="218" mass="24129">MSEEEKTAQILQLFKAGATPAPRRRSAAAKSVQITVNGAVSGQIVGGDVNNYTVARPPRPRVVVTPGDGVVTEEQKARINALRIDWIALHNSIKRAPLTDAAAWIRINRKAGVTSYHLIPAERFDLVVKFIKQEMAKLRAMPSAPSKDDDWRRSRISAIKARCKNQLGDADAYKSYIRKNFSLESLADLSTDQLRRTHSYIMGKEPAPPEFPAAPRDA</sequence>
<dbReference type="STRING" id="34027.SAMN05421829_108125"/>
<organism evidence="1 2">
    <name type="scientific">Aromatoleum tolulyticum</name>
    <dbReference type="NCBI Taxonomy" id="34027"/>
    <lineage>
        <taxon>Bacteria</taxon>
        <taxon>Pseudomonadati</taxon>
        <taxon>Pseudomonadota</taxon>
        <taxon>Betaproteobacteria</taxon>
        <taxon>Rhodocyclales</taxon>
        <taxon>Rhodocyclaceae</taxon>
        <taxon>Aromatoleum</taxon>
    </lineage>
</organism>
<dbReference type="RefSeq" id="WP_076602619.1">
    <property type="nucleotide sequence ID" value="NZ_FTMD01000008.1"/>
</dbReference>
<reference evidence="2" key="1">
    <citation type="submission" date="2017-01" db="EMBL/GenBank/DDBJ databases">
        <authorList>
            <person name="Varghese N."/>
            <person name="Submissions S."/>
        </authorList>
    </citation>
    <scope>NUCLEOTIDE SEQUENCE [LARGE SCALE GENOMIC DNA]</scope>
    <source>
        <strain evidence="2">ATCC 51758</strain>
    </source>
</reference>
<evidence type="ECO:0000313" key="2">
    <source>
        <dbReference type="Proteomes" id="UP000186819"/>
    </source>
</evidence>
<proteinExistence type="predicted"/>
<dbReference type="EMBL" id="FTMD01000008">
    <property type="protein sequence ID" value="SIQ95181.1"/>
    <property type="molecule type" value="Genomic_DNA"/>
</dbReference>
<name>A0A1N6WYT8_9RHOO</name>
<dbReference type="AlphaFoldDB" id="A0A1N6WYT8"/>